<accession>A0A8J4H8A0</accession>
<dbReference type="InterPro" id="IPR051010">
    <property type="entry name" value="BCAA_transport"/>
</dbReference>
<evidence type="ECO:0000256" key="2">
    <source>
        <dbReference type="ARBA" id="ARBA00022729"/>
    </source>
</evidence>
<feature type="domain" description="Leucine-binding protein" evidence="4">
    <location>
        <begin position="34"/>
        <end position="356"/>
    </location>
</feature>
<dbReference type="PANTHER" id="PTHR30483">
    <property type="entry name" value="LEUCINE-SPECIFIC-BINDING PROTEIN"/>
    <property type="match status" value="1"/>
</dbReference>
<evidence type="ECO:0000256" key="3">
    <source>
        <dbReference type="ARBA" id="ARBA00022970"/>
    </source>
</evidence>
<proteinExistence type="inferred from homology"/>
<evidence type="ECO:0000313" key="5">
    <source>
        <dbReference type="EMBL" id="HGC42216.1"/>
    </source>
</evidence>
<keyword evidence="3" id="KW-0029">Amino-acid transport</keyword>
<reference evidence="5" key="1">
    <citation type="journal article" date="2020" name="mSystems">
        <title>Genome- and Community-Level Interaction Insights into Carbon Utilization and Element Cycling Functions of Hydrothermarchaeota in Hydrothermal Sediment.</title>
        <authorList>
            <person name="Zhou Z."/>
            <person name="Liu Y."/>
            <person name="Xu W."/>
            <person name="Pan J."/>
            <person name="Luo Z.H."/>
            <person name="Li M."/>
        </authorList>
    </citation>
    <scope>NUCLEOTIDE SEQUENCE</scope>
    <source>
        <strain evidence="5">SpSt-997</strain>
    </source>
</reference>
<protein>
    <submittedName>
        <fullName evidence="5">ABC transporter substrate-binding protein</fullName>
    </submittedName>
</protein>
<name>A0A8J4H8A0_9PROT</name>
<dbReference type="GO" id="GO:0006865">
    <property type="term" value="P:amino acid transport"/>
    <property type="evidence" value="ECO:0007669"/>
    <property type="project" value="UniProtKB-KW"/>
</dbReference>
<dbReference type="InterPro" id="IPR028081">
    <property type="entry name" value="Leu-bd"/>
</dbReference>
<organism evidence="5">
    <name type="scientific">Acidicaldus sp</name>
    <dbReference type="NCBI Taxonomy" id="1872105"/>
    <lineage>
        <taxon>Bacteria</taxon>
        <taxon>Pseudomonadati</taxon>
        <taxon>Pseudomonadota</taxon>
        <taxon>Alphaproteobacteria</taxon>
        <taxon>Acetobacterales</taxon>
        <taxon>Acetobacteraceae</taxon>
        <taxon>Acidicaldus</taxon>
    </lineage>
</organism>
<dbReference type="PANTHER" id="PTHR30483:SF6">
    <property type="entry name" value="PERIPLASMIC BINDING PROTEIN OF ABC TRANSPORTER FOR NATURAL AMINO ACIDS"/>
    <property type="match status" value="1"/>
</dbReference>
<dbReference type="CDD" id="cd06345">
    <property type="entry name" value="PBP1_ABC_ligand_binding-like"/>
    <property type="match status" value="1"/>
</dbReference>
<comment type="similarity">
    <text evidence="1">Belongs to the leucine-binding protein family.</text>
</comment>
<keyword evidence="3" id="KW-0813">Transport</keyword>
<dbReference type="Gene3D" id="3.40.50.2300">
    <property type="match status" value="2"/>
</dbReference>
<comment type="caution">
    <text evidence="5">The sequence shown here is derived from an EMBL/GenBank/DDBJ whole genome shotgun (WGS) entry which is preliminary data.</text>
</comment>
<dbReference type="Pfam" id="PF13458">
    <property type="entry name" value="Peripla_BP_6"/>
    <property type="match status" value="1"/>
</dbReference>
<sequence>MGTASFMGAASVTGAAYGEEPPITIGVPTSVQLQVGRDSIDATALAIEEINAKGGVLGRKLRMVVADETENPQEGVAAINKLTADEHVDVLIGGYTSGVTLAQEPHIADSKTVYIEVGAASPAITDFVRRNYSRYKYIFRANPINAAHQADQLIDFAVAKLKGEEGYQKIAIIGENAKWVQDLSPVLKAGIEKGGMSVTSVDLFDPDTSDFSPLFSKIKASGAQYLMVVLSHANSDVLVKQWYDAKLPLPIGGIDVKSQDNDFFKRIGGKAVSETVANNIIPAPMTAKTMPFWNEFENRFKRGPVYTGAGSYDAVYIYAEAATRAGSTAADKIIPELEKTHYIGTEGLYEFDAQHDVKSGPGYLNFAFAQWYPDGSRVIVWPKEMAKGKMIPPPWITGKN</sequence>
<dbReference type="AlphaFoldDB" id="A0A8J4H8A0"/>
<evidence type="ECO:0000259" key="4">
    <source>
        <dbReference type="Pfam" id="PF13458"/>
    </source>
</evidence>
<dbReference type="InterPro" id="IPR028082">
    <property type="entry name" value="Peripla_BP_I"/>
</dbReference>
<dbReference type="EMBL" id="DTQM01000062">
    <property type="protein sequence ID" value="HGC42216.1"/>
    <property type="molecule type" value="Genomic_DNA"/>
</dbReference>
<keyword evidence="2" id="KW-0732">Signal</keyword>
<evidence type="ECO:0000256" key="1">
    <source>
        <dbReference type="ARBA" id="ARBA00010062"/>
    </source>
</evidence>
<gene>
    <name evidence="5" type="ORF">ENY07_03195</name>
</gene>
<dbReference type="SUPFAM" id="SSF53822">
    <property type="entry name" value="Periplasmic binding protein-like I"/>
    <property type="match status" value="1"/>
</dbReference>